<keyword evidence="1" id="KW-0175">Coiled coil</keyword>
<protein>
    <submittedName>
        <fullName evidence="2">Uncharacterized protein</fullName>
    </submittedName>
</protein>
<reference evidence="2 3" key="1">
    <citation type="submission" date="2023-09" db="EMBL/GenBank/DDBJ databases">
        <authorList>
            <person name="Wang M."/>
        </authorList>
    </citation>
    <scope>NUCLEOTIDE SEQUENCE [LARGE SCALE GENOMIC DNA]</scope>
    <source>
        <strain evidence="2">GT-2023</strain>
        <tissue evidence="2">Liver</tissue>
    </source>
</reference>
<comment type="caution">
    <text evidence="2">The sequence shown here is derived from an EMBL/GenBank/DDBJ whole genome shotgun (WGS) entry which is preliminary data.</text>
</comment>
<evidence type="ECO:0000256" key="1">
    <source>
        <dbReference type="SAM" id="Coils"/>
    </source>
</evidence>
<evidence type="ECO:0000313" key="2">
    <source>
        <dbReference type="EMBL" id="KAL1277094.1"/>
    </source>
</evidence>
<evidence type="ECO:0000313" key="3">
    <source>
        <dbReference type="Proteomes" id="UP001558613"/>
    </source>
</evidence>
<proteinExistence type="predicted"/>
<dbReference type="Proteomes" id="UP001558613">
    <property type="component" value="Unassembled WGS sequence"/>
</dbReference>
<dbReference type="EMBL" id="JAYMGO010000003">
    <property type="protein sequence ID" value="KAL1277094.1"/>
    <property type="molecule type" value="Genomic_DNA"/>
</dbReference>
<feature type="coiled-coil region" evidence="1">
    <location>
        <begin position="13"/>
        <end position="40"/>
    </location>
</feature>
<name>A0ABR3NJE1_9TELE</name>
<gene>
    <name evidence="2" type="ORF">QQF64_023767</name>
</gene>
<dbReference type="PANTHER" id="PTHR32046:SF11">
    <property type="entry name" value="IMMUNE-ASSOCIATED NUCLEOTIDE-BINDING PROTEIN 10-LIKE"/>
    <property type="match status" value="1"/>
</dbReference>
<sequence>MYEDLKREYDGKIGDGMSLVKKLEEELQELEKEKINLINEAFECVETLEKIALNTNSLLTLQHIDFLIEKLVERNEPEKSKTLENIKKRAEKGKKGALGYLTSFFKK</sequence>
<keyword evidence="3" id="KW-1185">Reference proteome</keyword>
<accession>A0ABR3NJE1</accession>
<organism evidence="2 3">
    <name type="scientific">Cirrhinus molitorella</name>
    <name type="common">mud carp</name>
    <dbReference type="NCBI Taxonomy" id="172907"/>
    <lineage>
        <taxon>Eukaryota</taxon>
        <taxon>Metazoa</taxon>
        <taxon>Chordata</taxon>
        <taxon>Craniata</taxon>
        <taxon>Vertebrata</taxon>
        <taxon>Euteleostomi</taxon>
        <taxon>Actinopterygii</taxon>
        <taxon>Neopterygii</taxon>
        <taxon>Teleostei</taxon>
        <taxon>Ostariophysi</taxon>
        <taxon>Cypriniformes</taxon>
        <taxon>Cyprinidae</taxon>
        <taxon>Labeoninae</taxon>
        <taxon>Labeonini</taxon>
        <taxon>Cirrhinus</taxon>
    </lineage>
</organism>
<dbReference type="PANTHER" id="PTHR32046">
    <property type="entry name" value="G DOMAIN-CONTAINING PROTEIN"/>
    <property type="match status" value="1"/>
</dbReference>